<protein>
    <submittedName>
        <fullName evidence="1">Uncharacterized protein</fullName>
    </submittedName>
</protein>
<dbReference type="EMBL" id="FOQK01000008">
    <property type="protein sequence ID" value="SFH91244.1"/>
    <property type="molecule type" value="Genomic_DNA"/>
</dbReference>
<name>A0A1I3DWW7_SELRU</name>
<evidence type="ECO:0000313" key="2">
    <source>
        <dbReference type="Proteomes" id="UP000183639"/>
    </source>
</evidence>
<dbReference type="Proteomes" id="UP000183639">
    <property type="component" value="Unassembled WGS sequence"/>
</dbReference>
<dbReference type="AlphaFoldDB" id="A0A1I3DWW7"/>
<evidence type="ECO:0000313" key="1">
    <source>
        <dbReference type="EMBL" id="SFH91244.1"/>
    </source>
</evidence>
<proteinExistence type="predicted"/>
<organism evidence="1 2">
    <name type="scientific">Selenomonas ruminantium</name>
    <dbReference type="NCBI Taxonomy" id="971"/>
    <lineage>
        <taxon>Bacteria</taxon>
        <taxon>Bacillati</taxon>
        <taxon>Bacillota</taxon>
        <taxon>Negativicutes</taxon>
        <taxon>Selenomonadales</taxon>
        <taxon>Selenomonadaceae</taxon>
        <taxon>Selenomonas</taxon>
    </lineage>
</organism>
<accession>A0A1I3DWW7</accession>
<sequence length="70" mass="8034">MNKDIVSSTPLDYLAVFFILPIANHKLERYNKIADIGNLYFDICIFYWLYFAVNGKKGSCYDLSVRTGSS</sequence>
<reference evidence="1 2" key="1">
    <citation type="submission" date="2016-10" db="EMBL/GenBank/DDBJ databases">
        <authorList>
            <person name="de Groot N.N."/>
        </authorList>
    </citation>
    <scope>NUCLEOTIDE SEQUENCE [LARGE SCALE GENOMIC DNA]</scope>
    <source>
        <strain evidence="1 2">Z108</strain>
    </source>
</reference>
<gene>
    <name evidence="1" type="ORF">SAMN04487861_10839</name>
</gene>